<proteinExistence type="inferred from homology"/>
<dbReference type="Proteomes" id="UP000184932">
    <property type="component" value="Unassembled WGS sequence"/>
</dbReference>
<dbReference type="EMBL" id="FSRL01000001">
    <property type="protein sequence ID" value="SIN82735.1"/>
    <property type="molecule type" value="Genomic_DNA"/>
</dbReference>
<organism evidence="9 10">
    <name type="scientific">Vannielia litorea</name>
    <dbReference type="NCBI Taxonomy" id="1217970"/>
    <lineage>
        <taxon>Bacteria</taxon>
        <taxon>Pseudomonadati</taxon>
        <taxon>Pseudomonadota</taxon>
        <taxon>Alphaproteobacteria</taxon>
        <taxon>Rhodobacterales</taxon>
        <taxon>Paracoccaceae</taxon>
        <taxon>Vannielia</taxon>
    </lineage>
</organism>
<evidence type="ECO:0000256" key="7">
    <source>
        <dbReference type="ARBA" id="ARBA00023136"/>
    </source>
</evidence>
<evidence type="ECO:0000256" key="4">
    <source>
        <dbReference type="ARBA" id="ARBA00022475"/>
    </source>
</evidence>
<keyword evidence="4 8" id="KW-1003">Cell membrane</keyword>
<evidence type="ECO:0000256" key="5">
    <source>
        <dbReference type="ARBA" id="ARBA00022692"/>
    </source>
</evidence>
<evidence type="ECO:0000256" key="8">
    <source>
        <dbReference type="RuleBase" id="RU363041"/>
    </source>
</evidence>
<dbReference type="InterPro" id="IPR002781">
    <property type="entry name" value="TM_pro_TauE-like"/>
</dbReference>
<dbReference type="STRING" id="1217970.SAMN05444002_0816"/>
<evidence type="ECO:0000313" key="10">
    <source>
        <dbReference type="Proteomes" id="UP000184932"/>
    </source>
</evidence>
<feature type="transmembrane region" description="Helical" evidence="8">
    <location>
        <begin position="68"/>
        <end position="88"/>
    </location>
</feature>
<dbReference type="OrthoDB" id="7028171at2"/>
<feature type="transmembrane region" description="Helical" evidence="8">
    <location>
        <begin position="94"/>
        <end position="111"/>
    </location>
</feature>
<evidence type="ECO:0000256" key="2">
    <source>
        <dbReference type="ARBA" id="ARBA00009142"/>
    </source>
</evidence>
<keyword evidence="6 8" id="KW-1133">Transmembrane helix</keyword>
<feature type="transmembrane region" description="Helical" evidence="8">
    <location>
        <begin position="131"/>
        <end position="151"/>
    </location>
</feature>
<dbReference type="GO" id="GO:0005886">
    <property type="term" value="C:plasma membrane"/>
    <property type="evidence" value="ECO:0007669"/>
    <property type="project" value="UniProtKB-SubCell"/>
</dbReference>
<accession>A0A1N6EI77</accession>
<comment type="similarity">
    <text evidence="2 8">Belongs to the 4-toluene sulfonate uptake permease (TSUP) (TC 2.A.102) family.</text>
</comment>
<dbReference type="Pfam" id="PF01925">
    <property type="entry name" value="TauE"/>
    <property type="match status" value="1"/>
</dbReference>
<evidence type="ECO:0000256" key="3">
    <source>
        <dbReference type="ARBA" id="ARBA00022448"/>
    </source>
</evidence>
<feature type="transmembrane region" description="Helical" evidence="8">
    <location>
        <begin position="35"/>
        <end position="56"/>
    </location>
</feature>
<keyword evidence="10" id="KW-1185">Reference proteome</keyword>
<feature type="transmembrane region" description="Helical" evidence="8">
    <location>
        <begin position="163"/>
        <end position="181"/>
    </location>
</feature>
<evidence type="ECO:0000256" key="6">
    <source>
        <dbReference type="ARBA" id="ARBA00022989"/>
    </source>
</evidence>
<gene>
    <name evidence="9" type="ORF">SAMN05444002_0816</name>
</gene>
<dbReference type="RefSeq" id="WP_074254952.1">
    <property type="nucleotide sequence ID" value="NZ_FSRL01000001.1"/>
</dbReference>
<sequence>MEFWIVAALAAFMMGLSKGGVPMLAMLSVPMMSLFMDPALAAGLLLPLYIVADWYAVYLFRRAFSARLLKIMLPGAVAGIVAAFFAVSLVPGDAIKLLVAGIGFYYLFGSVKGRFARQAPAPREADVPRGVFWGTLAGFTSYISHAGGPPFQAYVLPQKLDKMVYLGTVTIFFSVVNLLKVPPYIMAGQITGASLGDAVWLAPFALAGAWSGSRVARWLPEKAFYLLVEVALAVVSGKLVWEVLVG</sequence>
<dbReference type="PANTHER" id="PTHR30269:SF37">
    <property type="entry name" value="MEMBRANE TRANSPORTER PROTEIN"/>
    <property type="match status" value="1"/>
</dbReference>
<keyword evidence="5 8" id="KW-0812">Transmembrane</keyword>
<name>A0A1N6EI77_9RHOB</name>
<evidence type="ECO:0000313" key="9">
    <source>
        <dbReference type="EMBL" id="SIN82735.1"/>
    </source>
</evidence>
<comment type="subcellular location">
    <subcellularLocation>
        <location evidence="1 8">Cell membrane</location>
        <topology evidence="1 8">Multi-pass membrane protein</topology>
    </subcellularLocation>
</comment>
<dbReference type="InterPro" id="IPR052017">
    <property type="entry name" value="TSUP"/>
</dbReference>
<reference evidence="10" key="1">
    <citation type="submission" date="2016-11" db="EMBL/GenBank/DDBJ databases">
        <authorList>
            <person name="Varghese N."/>
            <person name="Submissions S."/>
        </authorList>
    </citation>
    <scope>NUCLEOTIDE SEQUENCE [LARGE SCALE GENOMIC DNA]</scope>
    <source>
        <strain evidence="10">DSM 29440</strain>
    </source>
</reference>
<dbReference type="PANTHER" id="PTHR30269">
    <property type="entry name" value="TRANSMEMBRANE PROTEIN YFCA"/>
    <property type="match status" value="1"/>
</dbReference>
<keyword evidence="3" id="KW-0813">Transport</keyword>
<dbReference type="AlphaFoldDB" id="A0A1N6EI77"/>
<evidence type="ECO:0000256" key="1">
    <source>
        <dbReference type="ARBA" id="ARBA00004651"/>
    </source>
</evidence>
<protein>
    <recommendedName>
        <fullName evidence="8">Probable membrane transporter protein</fullName>
    </recommendedName>
</protein>
<feature type="transmembrane region" description="Helical" evidence="8">
    <location>
        <begin position="223"/>
        <end position="241"/>
    </location>
</feature>
<keyword evidence="7 8" id="KW-0472">Membrane</keyword>